<protein>
    <recommendedName>
        <fullName evidence="7">Profilin</fullName>
    </recommendedName>
</protein>
<dbReference type="InterPro" id="IPR048278">
    <property type="entry name" value="PFN"/>
</dbReference>
<evidence type="ECO:0000256" key="2">
    <source>
        <dbReference type="ARBA" id="ARBA00010058"/>
    </source>
</evidence>
<dbReference type="GO" id="GO:0003785">
    <property type="term" value="F:actin monomer binding"/>
    <property type="evidence" value="ECO:0007669"/>
    <property type="project" value="TreeGrafter"/>
</dbReference>
<evidence type="ECO:0000256" key="4">
    <source>
        <dbReference type="ARBA" id="ARBA00023203"/>
    </source>
</evidence>
<dbReference type="InterPro" id="IPR027310">
    <property type="entry name" value="Profilin_CS"/>
</dbReference>
<evidence type="ECO:0000256" key="3">
    <source>
        <dbReference type="ARBA" id="ARBA00022490"/>
    </source>
</evidence>
<dbReference type="PANTHER" id="PTHR11604:SF0">
    <property type="entry name" value="PROFILIN"/>
    <property type="match status" value="1"/>
</dbReference>
<dbReference type="GO" id="GO:1903475">
    <property type="term" value="P:mitotic actomyosin contractile ring assembly"/>
    <property type="evidence" value="ECO:0007669"/>
    <property type="project" value="UniProtKB-ARBA"/>
</dbReference>
<dbReference type="Pfam" id="PF00235">
    <property type="entry name" value="Profilin"/>
    <property type="match status" value="1"/>
</dbReference>
<evidence type="ECO:0000256" key="7">
    <source>
        <dbReference type="RuleBase" id="RU003909"/>
    </source>
</evidence>
<dbReference type="InterPro" id="IPR005455">
    <property type="entry name" value="PFN_euk"/>
</dbReference>
<dbReference type="GO" id="GO:0005856">
    <property type="term" value="C:cytoskeleton"/>
    <property type="evidence" value="ECO:0007669"/>
    <property type="project" value="UniProtKB-SubCell"/>
</dbReference>
<evidence type="ECO:0000256" key="1">
    <source>
        <dbReference type="ARBA" id="ARBA00004245"/>
    </source>
</evidence>
<dbReference type="PROSITE" id="PS00414">
    <property type="entry name" value="PROFILIN"/>
    <property type="match status" value="1"/>
</dbReference>
<dbReference type="SMART" id="SM00392">
    <property type="entry name" value="PROF"/>
    <property type="match status" value="1"/>
</dbReference>
<dbReference type="AlphaFoldDB" id="A0A8F3AG51"/>
<evidence type="ECO:0000313" key="8">
    <source>
        <dbReference type="EMBL" id="QWW23378.1"/>
    </source>
</evidence>
<reference evidence="8" key="1">
    <citation type="submission" date="2021-06" db="EMBL/GenBank/DDBJ databases">
        <title>Candida auris outbreak in lebanese hospital.</title>
        <authorList>
            <person name="Finianos M."/>
        </authorList>
    </citation>
    <scope>NUCLEOTIDE SEQUENCE</scope>
    <source>
        <strain evidence="8">CA7LBN</strain>
    </source>
</reference>
<comment type="subunit">
    <text evidence="6">Occurs in many kinds of cells as a complex with monomeric actin in a 1:1 ratio.</text>
</comment>
<comment type="function">
    <text evidence="6">Binds to actin and affects the structure of the cytoskeleton. At high concentrations, profilin prevents the polymerization of actin, whereas it enhances it at low concentrations.</text>
</comment>
<comment type="similarity">
    <text evidence="2 7">Belongs to the profilin family.</text>
</comment>
<evidence type="ECO:0000256" key="6">
    <source>
        <dbReference type="RuleBase" id="RU003908"/>
    </source>
</evidence>
<name>A0A8F3AG51_CANAR</name>
<dbReference type="CDD" id="cd00148">
    <property type="entry name" value="PROF"/>
    <property type="match status" value="1"/>
</dbReference>
<dbReference type="EMBL" id="CP076750">
    <property type="protein sequence ID" value="QWW23378.1"/>
    <property type="molecule type" value="Genomic_DNA"/>
</dbReference>
<comment type="subcellular location">
    <subcellularLocation>
        <location evidence="1">Cytoplasm</location>
        <location evidence="1">Cytoskeleton</location>
    </subcellularLocation>
</comment>
<dbReference type="SUPFAM" id="SSF55770">
    <property type="entry name" value="Profilin (actin-binding protein)"/>
    <property type="match status" value="1"/>
</dbReference>
<dbReference type="PRINTS" id="PR01640">
    <property type="entry name" value="PROFILINPLNT"/>
</dbReference>
<dbReference type="GO" id="GO:0005938">
    <property type="term" value="C:cell cortex"/>
    <property type="evidence" value="ECO:0007669"/>
    <property type="project" value="TreeGrafter"/>
</dbReference>
<keyword evidence="4 7" id="KW-0009">Actin-binding</keyword>
<keyword evidence="5 6" id="KW-0206">Cytoskeleton</keyword>
<evidence type="ECO:0000256" key="5">
    <source>
        <dbReference type="ARBA" id="ARBA00023212"/>
    </source>
</evidence>
<dbReference type="InterPro" id="IPR036140">
    <property type="entry name" value="PFN_sf"/>
</dbReference>
<organism evidence="8">
    <name type="scientific">Candidozyma auris</name>
    <name type="common">Yeast</name>
    <name type="synonym">Candida auris</name>
    <dbReference type="NCBI Taxonomy" id="498019"/>
    <lineage>
        <taxon>Eukaryota</taxon>
        <taxon>Fungi</taxon>
        <taxon>Dikarya</taxon>
        <taxon>Ascomycota</taxon>
        <taxon>Saccharomycotina</taxon>
        <taxon>Pichiomycetes</taxon>
        <taxon>Metschnikowiaceae</taxon>
        <taxon>Candidozyma</taxon>
    </lineage>
</organism>
<dbReference type="FunFam" id="3.30.450.30:FF:000001">
    <property type="entry name" value="Profilin"/>
    <property type="match status" value="1"/>
</dbReference>
<dbReference type="PRINTS" id="PR00392">
    <property type="entry name" value="PROFILIN"/>
</dbReference>
<keyword evidence="3" id="KW-0963">Cytoplasm</keyword>
<dbReference type="PANTHER" id="PTHR11604">
    <property type="entry name" value="PROFILIN"/>
    <property type="match status" value="1"/>
</dbReference>
<gene>
    <name evidence="8" type="ORF">CA7LBN_002179</name>
</gene>
<dbReference type="Gene3D" id="3.30.450.30">
    <property type="entry name" value="Dynein light chain 2a, cytoplasmic"/>
    <property type="match status" value="1"/>
</dbReference>
<dbReference type="Proteomes" id="UP000825438">
    <property type="component" value="Chromosome II"/>
</dbReference>
<sequence>MSWNAYTDNLKATGKIDKAALYSAAGDSLWAESGGFKIAPQEIQAIAGAYSDPSGLQAHGLHIEGQKYFLLKADERSVYGKLDEAGIIAVKTKQAIVIAHYPSGVQPQEATAVVEKLADYLISVATSRAAARLNFRRFNSSGHHDAPAATQSEIDVTKVFGVALLTGVSLYFYKATKEPVIKTPLYSHQDEREQMRNEAYARKYKTSFIKSFIRDKGGIGAKQHRRQVIGAVPSVLIPTHSPYCNQFGAGIKTADLGPRKERIKYYAPLKN</sequence>
<proteinExistence type="inferred from homology"/>
<accession>A0A8F3AG51</accession>